<dbReference type="KEGG" id="dao:Desac_0616"/>
<name>F2NG89_DESAR</name>
<reference evidence="2 3" key="1">
    <citation type="journal article" date="2011" name="Stand. Genomic Sci.">
        <title>Complete genome sequence of the acetate-degrading sulfate reducer Desulfobacca acetoxidans type strain (ASRB2).</title>
        <authorList>
            <person name="Goker M."/>
            <person name="Teshima H."/>
            <person name="Lapidus A."/>
            <person name="Nolan M."/>
            <person name="Lucas S."/>
            <person name="Hammon N."/>
            <person name="Deshpande S."/>
            <person name="Cheng J.F."/>
            <person name="Tapia R."/>
            <person name="Han C."/>
            <person name="Goodwin L."/>
            <person name="Pitluck S."/>
            <person name="Huntemann M."/>
            <person name="Liolios K."/>
            <person name="Ivanova N."/>
            <person name="Pagani I."/>
            <person name="Mavromatis K."/>
            <person name="Ovchinikova G."/>
            <person name="Pati A."/>
            <person name="Chen A."/>
            <person name="Palaniappan K."/>
            <person name="Land M."/>
            <person name="Hauser L."/>
            <person name="Brambilla E.M."/>
            <person name="Rohde M."/>
            <person name="Spring S."/>
            <person name="Detter J.C."/>
            <person name="Woyke T."/>
            <person name="Bristow J."/>
            <person name="Eisen J.A."/>
            <person name="Markowitz V."/>
            <person name="Hugenholtz P."/>
            <person name="Kyrpides N.C."/>
            <person name="Klenk H.P."/>
        </authorList>
    </citation>
    <scope>NUCLEOTIDE SEQUENCE [LARGE SCALE GENOMIC DNA]</scope>
    <source>
        <strain evidence="3">ATCC 700848 / DSM 11109 / ASRB2</strain>
    </source>
</reference>
<dbReference type="InterPro" id="IPR052345">
    <property type="entry name" value="Rad_response_metalloprotease"/>
</dbReference>
<gene>
    <name evidence="2" type="ordered locus">Desac_0616</name>
</gene>
<sequence>MNYKDFRCAWIDKKIIWDIADRARDELWAKEKLPIDMEEIIELKLQLNVEPTHGLLNLIDMDAYLKMDLSGIVVDYDSYMEARYANRLRFSLAHELGHYILHKDVYLKLNLTSAEEWKNFIINVPEDEYGDFEWQANEFAGRFLVPHNFLKARLDGVIKLIKQNKELTTYLKKDPDAVLSRVSPVLRKPFGVSEEVIERRLKRENLWPPDF</sequence>
<evidence type="ECO:0000313" key="3">
    <source>
        <dbReference type="Proteomes" id="UP000000483"/>
    </source>
</evidence>
<accession>F2NG89</accession>
<dbReference type="InterPro" id="IPR010359">
    <property type="entry name" value="IrrE_HExxH"/>
</dbReference>
<organism evidence="2 3">
    <name type="scientific">Desulfobacca acetoxidans (strain ATCC 700848 / DSM 11109 / ASRB2)</name>
    <dbReference type="NCBI Taxonomy" id="880072"/>
    <lineage>
        <taxon>Bacteria</taxon>
        <taxon>Pseudomonadati</taxon>
        <taxon>Thermodesulfobacteriota</taxon>
        <taxon>Desulfobaccia</taxon>
        <taxon>Desulfobaccales</taxon>
        <taxon>Desulfobaccaceae</taxon>
        <taxon>Desulfobacca</taxon>
    </lineage>
</organism>
<dbReference type="Pfam" id="PF06114">
    <property type="entry name" value="Peptidase_M78"/>
    <property type="match status" value="1"/>
</dbReference>
<protein>
    <recommendedName>
        <fullName evidence="1">IrrE N-terminal-like domain-containing protein</fullName>
    </recommendedName>
</protein>
<dbReference type="HOGENOM" id="CLU_1359215_0_0_7"/>
<reference evidence="3" key="2">
    <citation type="submission" date="2011-03" db="EMBL/GenBank/DDBJ databases">
        <title>The complete genome of Desulfobacca acetoxidans DSM 11109.</title>
        <authorList>
            <consortium name="US DOE Joint Genome Institute (JGI-PGF)"/>
            <person name="Lucas S."/>
            <person name="Copeland A."/>
            <person name="Lapidus A."/>
            <person name="Bruce D."/>
            <person name="Goodwin L."/>
            <person name="Pitluck S."/>
            <person name="Peters L."/>
            <person name="Kyrpides N."/>
            <person name="Mavromatis K."/>
            <person name="Ivanova N."/>
            <person name="Ovchinnikova G."/>
            <person name="Teshima H."/>
            <person name="Detter J.C."/>
            <person name="Han C."/>
            <person name="Land M."/>
            <person name="Hauser L."/>
            <person name="Markowitz V."/>
            <person name="Cheng J.-F."/>
            <person name="Hugenholtz P."/>
            <person name="Woyke T."/>
            <person name="Wu D."/>
            <person name="Spring S."/>
            <person name="Schueler E."/>
            <person name="Brambilla E."/>
            <person name="Klenk H.-P."/>
            <person name="Eisen J.A."/>
        </authorList>
    </citation>
    <scope>NUCLEOTIDE SEQUENCE [LARGE SCALE GENOMIC DNA]</scope>
    <source>
        <strain evidence="3">ATCC 700848 / DSM 11109 / ASRB2</strain>
    </source>
</reference>
<dbReference type="AlphaFoldDB" id="F2NG89"/>
<dbReference type="PANTHER" id="PTHR43236:SF2">
    <property type="entry name" value="BLL0069 PROTEIN"/>
    <property type="match status" value="1"/>
</dbReference>
<dbReference type="eggNOG" id="COG2856">
    <property type="taxonomic scope" value="Bacteria"/>
</dbReference>
<dbReference type="EMBL" id="CP002629">
    <property type="protein sequence ID" value="AEB08502.1"/>
    <property type="molecule type" value="Genomic_DNA"/>
</dbReference>
<dbReference type="Gene3D" id="1.10.10.2910">
    <property type="match status" value="1"/>
</dbReference>
<feature type="domain" description="IrrE N-terminal-like" evidence="1">
    <location>
        <begin position="87"/>
        <end position="202"/>
    </location>
</feature>
<keyword evidence="3" id="KW-1185">Reference proteome</keyword>
<dbReference type="RefSeq" id="WP_013705615.1">
    <property type="nucleotide sequence ID" value="NC_015388.1"/>
</dbReference>
<proteinExistence type="predicted"/>
<dbReference type="STRING" id="880072.Desac_0616"/>
<dbReference type="Proteomes" id="UP000000483">
    <property type="component" value="Chromosome"/>
</dbReference>
<dbReference type="PANTHER" id="PTHR43236">
    <property type="entry name" value="ANTITOXIN HIGA1"/>
    <property type="match status" value="1"/>
</dbReference>
<dbReference type="OrthoDB" id="9794834at2"/>
<evidence type="ECO:0000259" key="1">
    <source>
        <dbReference type="Pfam" id="PF06114"/>
    </source>
</evidence>
<evidence type="ECO:0000313" key="2">
    <source>
        <dbReference type="EMBL" id="AEB08502.1"/>
    </source>
</evidence>